<gene>
    <name evidence="3" type="ORF">Pan265_20100</name>
</gene>
<dbReference type="EMBL" id="CP036280">
    <property type="protein sequence ID" value="QDU72147.1"/>
    <property type="molecule type" value="Genomic_DNA"/>
</dbReference>
<accession>A0A518BYU4</accession>
<protein>
    <recommendedName>
        <fullName evidence="2">Antitoxin</fullName>
    </recommendedName>
</protein>
<dbReference type="AlphaFoldDB" id="A0A518BYU4"/>
<dbReference type="InterPro" id="IPR006442">
    <property type="entry name" value="Antitoxin_Phd/YefM"/>
</dbReference>
<reference evidence="3 4" key="1">
    <citation type="submission" date="2019-02" db="EMBL/GenBank/DDBJ databases">
        <title>Deep-cultivation of Planctomycetes and their phenomic and genomic characterization uncovers novel biology.</title>
        <authorList>
            <person name="Wiegand S."/>
            <person name="Jogler M."/>
            <person name="Boedeker C."/>
            <person name="Pinto D."/>
            <person name="Vollmers J."/>
            <person name="Rivas-Marin E."/>
            <person name="Kohn T."/>
            <person name="Peeters S.H."/>
            <person name="Heuer A."/>
            <person name="Rast P."/>
            <person name="Oberbeckmann S."/>
            <person name="Bunk B."/>
            <person name="Jeske O."/>
            <person name="Meyerdierks A."/>
            <person name="Storesund J.E."/>
            <person name="Kallscheuer N."/>
            <person name="Luecker S."/>
            <person name="Lage O.M."/>
            <person name="Pohl T."/>
            <person name="Merkel B.J."/>
            <person name="Hornburger P."/>
            <person name="Mueller R.-W."/>
            <person name="Bruemmer F."/>
            <person name="Labrenz M."/>
            <person name="Spormann A.M."/>
            <person name="Op den Camp H."/>
            <person name="Overmann J."/>
            <person name="Amann R."/>
            <person name="Jetten M.S.M."/>
            <person name="Mascher T."/>
            <person name="Medema M.H."/>
            <person name="Devos D.P."/>
            <person name="Kaster A.-K."/>
            <person name="Ovreas L."/>
            <person name="Rohde M."/>
            <person name="Galperin M.Y."/>
            <person name="Jogler C."/>
        </authorList>
    </citation>
    <scope>NUCLEOTIDE SEQUENCE [LARGE SCALE GENOMIC DNA]</scope>
    <source>
        <strain evidence="3 4">Pan265</strain>
    </source>
</reference>
<evidence type="ECO:0000313" key="3">
    <source>
        <dbReference type="EMBL" id="QDU72147.1"/>
    </source>
</evidence>
<evidence type="ECO:0000256" key="2">
    <source>
        <dbReference type="RuleBase" id="RU362080"/>
    </source>
</evidence>
<dbReference type="RefSeq" id="WP_145446325.1">
    <property type="nucleotide sequence ID" value="NZ_CP036280.1"/>
</dbReference>
<comment type="similarity">
    <text evidence="1 2">Belongs to the phD/YefM antitoxin family.</text>
</comment>
<dbReference type="Pfam" id="PF02604">
    <property type="entry name" value="PhdYeFM_antitox"/>
    <property type="match status" value="1"/>
</dbReference>
<evidence type="ECO:0000256" key="1">
    <source>
        <dbReference type="ARBA" id="ARBA00009981"/>
    </source>
</evidence>
<dbReference type="InterPro" id="IPR036165">
    <property type="entry name" value="YefM-like_sf"/>
</dbReference>
<comment type="function">
    <text evidence="2">Antitoxin component of a type II toxin-antitoxin (TA) system.</text>
</comment>
<proteinExistence type="inferred from homology"/>
<dbReference type="Gene3D" id="3.40.1620.10">
    <property type="entry name" value="YefM-like domain"/>
    <property type="match status" value="1"/>
</dbReference>
<dbReference type="Proteomes" id="UP000320386">
    <property type="component" value="Chromosome"/>
</dbReference>
<dbReference type="KEGG" id="mcad:Pan265_20100"/>
<dbReference type="OrthoDB" id="428373at2"/>
<sequence>MIRSDDITSFTDYRGRLREHHDRVRATNRPLFITRNGETEAVVLSPEAYDRYAAYVERQDLIEEIKQAEKDFAAGKGVDALE</sequence>
<organism evidence="3 4">
    <name type="scientific">Mucisphaera calidilacus</name>
    <dbReference type="NCBI Taxonomy" id="2527982"/>
    <lineage>
        <taxon>Bacteria</taxon>
        <taxon>Pseudomonadati</taxon>
        <taxon>Planctomycetota</taxon>
        <taxon>Phycisphaerae</taxon>
        <taxon>Phycisphaerales</taxon>
        <taxon>Phycisphaeraceae</taxon>
        <taxon>Mucisphaera</taxon>
    </lineage>
</organism>
<evidence type="ECO:0000313" key="4">
    <source>
        <dbReference type="Proteomes" id="UP000320386"/>
    </source>
</evidence>
<name>A0A518BYU4_9BACT</name>
<dbReference type="SUPFAM" id="SSF143120">
    <property type="entry name" value="YefM-like"/>
    <property type="match status" value="1"/>
</dbReference>
<keyword evidence="4" id="KW-1185">Reference proteome</keyword>